<comment type="caution">
    <text evidence="1">The sequence shown here is derived from an EMBL/GenBank/DDBJ whole genome shotgun (WGS) entry which is preliminary data.</text>
</comment>
<reference evidence="1" key="1">
    <citation type="journal article" date="2014" name="Front. Microbiol.">
        <title>High frequency of phylogenetically diverse reductive dehalogenase-homologous genes in deep subseafloor sedimentary metagenomes.</title>
        <authorList>
            <person name="Kawai M."/>
            <person name="Futagami T."/>
            <person name="Toyoda A."/>
            <person name="Takaki Y."/>
            <person name="Nishi S."/>
            <person name="Hori S."/>
            <person name="Arai W."/>
            <person name="Tsubouchi T."/>
            <person name="Morono Y."/>
            <person name="Uchiyama I."/>
            <person name="Ito T."/>
            <person name="Fujiyama A."/>
            <person name="Inagaki F."/>
            <person name="Takami H."/>
        </authorList>
    </citation>
    <scope>NUCLEOTIDE SEQUENCE</scope>
    <source>
        <strain evidence="1">Expedition CK06-06</strain>
    </source>
</reference>
<protein>
    <submittedName>
        <fullName evidence="1">Uncharacterized protein</fullName>
    </submittedName>
</protein>
<evidence type="ECO:0000313" key="1">
    <source>
        <dbReference type="EMBL" id="GAG62862.1"/>
    </source>
</evidence>
<dbReference type="AlphaFoldDB" id="X0ZY85"/>
<dbReference type="EMBL" id="BART01009098">
    <property type="protein sequence ID" value="GAG62862.1"/>
    <property type="molecule type" value="Genomic_DNA"/>
</dbReference>
<proteinExistence type="predicted"/>
<feature type="non-terminal residue" evidence="1">
    <location>
        <position position="1"/>
    </location>
</feature>
<gene>
    <name evidence="1" type="ORF">S01H4_20266</name>
</gene>
<sequence length="382" mass="42168">KFPNYDLDLAYFTFYLRGNYTEINMISVSDPEEILTPSGIGYNYTTFVGADLTFEFNMTDTEAGNNAILGDADEYIVTFKNLNTGVIGVLQHTFGFYFHPIIPGYGTYKGNVSTSVFSDIDNYLINITVVKLNYENVTFFFNLTMVNSRINTISISNLNGDLIPSGVNNYYNSSIVLDINIEFNITDTDSLNKLIARDAQLYTVRYTNLGTGENGTILHNFAFNSPSSTYIGTIITSGLPVGNYLINVSVIILKYKVIPLTFNLTIVYADSNNILITNPGGQLKPSSIDNFYDTFIGSNIGIEFNILDAHFGITIQIGASISYSVYYQNIDTLESGTLQHTLSEIISLHSGSLNISLLPVGNYSFSIIVAKSTNNVTSVNFL</sequence>
<accession>X0ZY85</accession>
<organism evidence="1">
    <name type="scientific">marine sediment metagenome</name>
    <dbReference type="NCBI Taxonomy" id="412755"/>
    <lineage>
        <taxon>unclassified sequences</taxon>
        <taxon>metagenomes</taxon>
        <taxon>ecological metagenomes</taxon>
    </lineage>
</organism>
<name>X0ZY85_9ZZZZ</name>
<feature type="non-terminal residue" evidence="1">
    <location>
        <position position="382"/>
    </location>
</feature>